<name>A0AA88DFZ5_FICCA</name>
<evidence type="ECO:0000313" key="8">
    <source>
        <dbReference type="Proteomes" id="UP001187192"/>
    </source>
</evidence>
<organism evidence="6 8">
    <name type="scientific">Ficus carica</name>
    <name type="common">Common fig</name>
    <dbReference type="NCBI Taxonomy" id="3494"/>
    <lineage>
        <taxon>Eukaryota</taxon>
        <taxon>Viridiplantae</taxon>
        <taxon>Streptophyta</taxon>
        <taxon>Embryophyta</taxon>
        <taxon>Tracheophyta</taxon>
        <taxon>Spermatophyta</taxon>
        <taxon>Magnoliopsida</taxon>
        <taxon>eudicotyledons</taxon>
        <taxon>Gunneridae</taxon>
        <taxon>Pentapetalae</taxon>
        <taxon>rosids</taxon>
        <taxon>fabids</taxon>
        <taxon>Rosales</taxon>
        <taxon>Moraceae</taxon>
        <taxon>Ficeae</taxon>
        <taxon>Ficus</taxon>
    </lineage>
</organism>
<protein>
    <recommendedName>
        <fullName evidence="5">Disease resistance N-terminal domain-containing protein</fullName>
    </recommendedName>
</protein>
<evidence type="ECO:0000256" key="2">
    <source>
        <dbReference type="ARBA" id="ARBA00022741"/>
    </source>
</evidence>
<keyword evidence="2" id="KW-0547">Nucleotide-binding</keyword>
<dbReference type="EMBL" id="BTGU01000066">
    <property type="protein sequence ID" value="GMN56890.1"/>
    <property type="molecule type" value="Genomic_DNA"/>
</dbReference>
<evidence type="ECO:0000256" key="4">
    <source>
        <dbReference type="SAM" id="MobiDB-lite"/>
    </source>
</evidence>
<dbReference type="GO" id="GO:0006952">
    <property type="term" value="P:defense response"/>
    <property type="evidence" value="ECO:0007669"/>
    <property type="project" value="UniProtKB-KW"/>
</dbReference>
<sequence length="139" mass="16069">MAEIILSPIAEWMIETLCSAAVEEIKSLWGVEDGLEELKQTLETIKAVLADAEKRQLSEEHVKLWLQRLKAVFYKADDLVDKSRCRRSAKAADSRNENKEEADKERFHFVTSSEEIQPARRERDDSHSFCRRGKCCREG</sequence>
<feature type="compositionally biased region" description="Basic and acidic residues" evidence="4">
    <location>
        <begin position="90"/>
        <end position="108"/>
    </location>
</feature>
<feature type="domain" description="Disease resistance N-terminal" evidence="5">
    <location>
        <begin position="11"/>
        <end position="94"/>
    </location>
</feature>
<dbReference type="Proteomes" id="UP001187192">
    <property type="component" value="Unassembled WGS sequence"/>
</dbReference>
<accession>A0AA88DFZ5</accession>
<feature type="region of interest" description="Disordered" evidence="4">
    <location>
        <begin position="88"/>
        <end position="128"/>
    </location>
</feature>
<comment type="caution">
    <text evidence="6">The sequence shown here is derived from an EMBL/GenBank/DDBJ whole genome shotgun (WGS) entry which is preliminary data.</text>
</comment>
<dbReference type="Gene3D" id="1.20.5.4130">
    <property type="match status" value="1"/>
</dbReference>
<evidence type="ECO:0000256" key="3">
    <source>
        <dbReference type="ARBA" id="ARBA00022821"/>
    </source>
</evidence>
<keyword evidence="1" id="KW-0677">Repeat</keyword>
<evidence type="ECO:0000256" key="1">
    <source>
        <dbReference type="ARBA" id="ARBA00022737"/>
    </source>
</evidence>
<reference evidence="6" key="1">
    <citation type="submission" date="2023-07" db="EMBL/GenBank/DDBJ databases">
        <title>draft genome sequence of fig (Ficus carica).</title>
        <authorList>
            <person name="Takahashi T."/>
            <person name="Nishimura K."/>
        </authorList>
    </citation>
    <scope>NUCLEOTIDE SEQUENCE</scope>
</reference>
<keyword evidence="8" id="KW-1185">Reference proteome</keyword>
<proteinExistence type="predicted"/>
<evidence type="ECO:0000313" key="7">
    <source>
        <dbReference type="EMBL" id="GMN58591.1"/>
    </source>
</evidence>
<dbReference type="Gramene" id="FCD_00013129-RA">
    <property type="protein sequence ID" value="FCD_00013129-RA:cds"/>
    <property type="gene ID" value="FCD_00013129"/>
</dbReference>
<evidence type="ECO:0000259" key="5">
    <source>
        <dbReference type="Pfam" id="PF18052"/>
    </source>
</evidence>
<evidence type="ECO:0000313" key="6">
    <source>
        <dbReference type="EMBL" id="GMN56890.1"/>
    </source>
</evidence>
<dbReference type="Pfam" id="PF18052">
    <property type="entry name" value="Rx_N"/>
    <property type="match status" value="1"/>
</dbReference>
<dbReference type="EMBL" id="BTGU01000079">
    <property type="protein sequence ID" value="GMN58591.1"/>
    <property type="molecule type" value="Genomic_DNA"/>
</dbReference>
<feature type="compositionally biased region" description="Basic and acidic residues" evidence="4">
    <location>
        <begin position="117"/>
        <end position="128"/>
    </location>
</feature>
<dbReference type="GO" id="GO:0000166">
    <property type="term" value="F:nucleotide binding"/>
    <property type="evidence" value="ECO:0007669"/>
    <property type="project" value="UniProtKB-KW"/>
</dbReference>
<dbReference type="AlphaFoldDB" id="A0AA88DFZ5"/>
<gene>
    <name evidence="6" type="ORF">TIFTF001_026016</name>
    <name evidence="7" type="ORF">TIFTF001_027691</name>
</gene>
<dbReference type="InterPro" id="IPR041118">
    <property type="entry name" value="Rx_N"/>
</dbReference>
<keyword evidence="3" id="KW-0611">Plant defense</keyword>